<evidence type="ECO:0000259" key="1">
    <source>
        <dbReference type="Pfam" id="PF03551"/>
    </source>
</evidence>
<accession>A0ABT2ANA1</accession>
<dbReference type="InterPro" id="IPR036388">
    <property type="entry name" value="WH-like_DNA-bd_sf"/>
</dbReference>
<organism evidence="2 3">
    <name type="scientific">Massilia agri</name>
    <dbReference type="NCBI Taxonomy" id="1886785"/>
    <lineage>
        <taxon>Bacteria</taxon>
        <taxon>Pseudomonadati</taxon>
        <taxon>Pseudomonadota</taxon>
        <taxon>Betaproteobacteria</taxon>
        <taxon>Burkholderiales</taxon>
        <taxon>Oxalobacteraceae</taxon>
        <taxon>Telluria group</taxon>
        <taxon>Massilia</taxon>
    </lineage>
</organism>
<proteinExistence type="predicted"/>
<dbReference type="EMBL" id="JANUHA010000010">
    <property type="protein sequence ID" value="MCS0597700.1"/>
    <property type="molecule type" value="Genomic_DNA"/>
</dbReference>
<dbReference type="Pfam" id="PF03551">
    <property type="entry name" value="PadR"/>
    <property type="match status" value="1"/>
</dbReference>
<sequence>MDINYTKYLPLSEATYYVLAALQEPLHGYALMQKVEAMSEGHVVIGPGTLYGAFSALEKQGLIEKVSEVERRKIYGLTGMGRQVLAEQVRRLAIMVRNGQFALSHVKEGEAA</sequence>
<keyword evidence="3" id="KW-1185">Reference proteome</keyword>
<dbReference type="PANTHER" id="PTHR33169">
    <property type="entry name" value="PADR-FAMILY TRANSCRIPTIONAL REGULATOR"/>
    <property type="match status" value="1"/>
</dbReference>
<dbReference type="InterPro" id="IPR036390">
    <property type="entry name" value="WH_DNA-bd_sf"/>
</dbReference>
<evidence type="ECO:0000313" key="3">
    <source>
        <dbReference type="Proteomes" id="UP001206572"/>
    </source>
</evidence>
<dbReference type="Gene3D" id="1.10.10.10">
    <property type="entry name" value="Winged helix-like DNA-binding domain superfamily/Winged helix DNA-binding domain"/>
    <property type="match status" value="1"/>
</dbReference>
<dbReference type="InterPro" id="IPR052509">
    <property type="entry name" value="Metal_resp_DNA-bind_regulator"/>
</dbReference>
<name>A0ABT2ANA1_9BURK</name>
<dbReference type="PANTHER" id="PTHR33169:SF13">
    <property type="entry name" value="PADR-FAMILY TRANSCRIPTIONAL REGULATOR"/>
    <property type="match status" value="1"/>
</dbReference>
<protein>
    <submittedName>
        <fullName evidence="2">PadR family transcriptional regulator</fullName>
    </submittedName>
</protein>
<dbReference type="SUPFAM" id="SSF46785">
    <property type="entry name" value="Winged helix' DNA-binding domain"/>
    <property type="match status" value="1"/>
</dbReference>
<dbReference type="Proteomes" id="UP001206572">
    <property type="component" value="Unassembled WGS sequence"/>
</dbReference>
<comment type="caution">
    <text evidence="2">The sequence shown here is derived from an EMBL/GenBank/DDBJ whole genome shotgun (WGS) entry which is preliminary data.</text>
</comment>
<dbReference type="InterPro" id="IPR005149">
    <property type="entry name" value="Tscrpt_reg_PadR_N"/>
</dbReference>
<reference evidence="2 3" key="1">
    <citation type="submission" date="2022-08" db="EMBL/GenBank/DDBJ databases">
        <title>Reclassification of Massilia species as members of the genera Telluria, Duganella, Pseudoduganella, Mokoshia gen. nov. and Zemynaea gen. nov. using orthogonal and non-orthogonal genome-based approaches.</title>
        <authorList>
            <person name="Bowman J.P."/>
        </authorList>
    </citation>
    <scope>NUCLEOTIDE SEQUENCE [LARGE SCALE GENOMIC DNA]</scope>
    <source>
        <strain evidence="2 3">JCM 31661</strain>
    </source>
</reference>
<dbReference type="RefSeq" id="WP_258828722.1">
    <property type="nucleotide sequence ID" value="NZ_JANUHA010000010.1"/>
</dbReference>
<gene>
    <name evidence="2" type="ORF">NX780_15225</name>
</gene>
<feature type="domain" description="Transcription regulator PadR N-terminal" evidence="1">
    <location>
        <begin position="18"/>
        <end position="87"/>
    </location>
</feature>
<evidence type="ECO:0000313" key="2">
    <source>
        <dbReference type="EMBL" id="MCS0597700.1"/>
    </source>
</evidence>